<name>A0ABV6GMJ2_9BACI</name>
<reference evidence="1 2" key="1">
    <citation type="submission" date="2024-09" db="EMBL/GenBank/DDBJ databases">
        <authorList>
            <person name="Sun Q."/>
            <person name="Mori K."/>
        </authorList>
    </citation>
    <scope>NUCLEOTIDE SEQUENCE [LARGE SCALE GENOMIC DNA]</scope>
    <source>
        <strain evidence="1 2">CCM 7228</strain>
    </source>
</reference>
<dbReference type="RefSeq" id="WP_378939141.1">
    <property type="nucleotide sequence ID" value="NZ_JBHLVO010000042.1"/>
</dbReference>
<sequence length="124" mass="13956">MARPILFAIIMSVLVLSSCDISQVSSNGLNDGVFEEKQLLFFSDDKNIDREAVYYDALLDLQKEFPEKVDNMKVIAAKQEYGPFEVDTYPSLLVIDEQQIIVHIEGSVLSKDEITKPILEALSD</sequence>
<dbReference type="Proteomes" id="UP001589854">
    <property type="component" value="Unassembled WGS sequence"/>
</dbReference>
<proteinExistence type="predicted"/>
<gene>
    <name evidence="1" type="ORF">ACFFIX_25385</name>
</gene>
<evidence type="ECO:0000313" key="2">
    <source>
        <dbReference type="Proteomes" id="UP001589854"/>
    </source>
</evidence>
<comment type="caution">
    <text evidence="1">The sequence shown here is derived from an EMBL/GenBank/DDBJ whole genome shotgun (WGS) entry which is preliminary data.</text>
</comment>
<evidence type="ECO:0008006" key="3">
    <source>
        <dbReference type="Google" id="ProtNLM"/>
    </source>
</evidence>
<keyword evidence="2" id="KW-1185">Reference proteome</keyword>
<evidence type="ECO:0000313" key="1">
    <source>
        <dbReference type="EMBL" id="MFC0274663.1"/>
    </source>
</evidence>
<accession>A0ABV6GMJ2</accession>
<dbReference type="PROSITE" id="PS51257">
    <property type="entry name" value="PROKAR_LIPOPROTEIN"/>
    <property type="match status" value="1"/>
</dbReference>
<organism evidence="1 2">
    <name type="scientific">Metabacillus herbersteinensis</name>
    <dbReference type="NCBI Taxonomy" id="283816"/>
    <lineage>
        <taxon>Bacteria</taxon>
        <taxon>Bacillati</taxon>
        <taxon>Bacillota</taxon>
        <taxon>Bacilli</taxon>
        <taxon>Bacillales</taxon>
        <taxon>Bacillaceae</taxon>
        <taxon>Metabacillus</taxon>
    </lineage>
</organism>
<protein>
    <recommendedName>
        <fullName evidence="3">Small peptidoglycan-associated lipoprotein</fullName>
    </recommendedName>
</protein>
<dbReference type="EMBL" id="JBHLVO010000042">
    <property type="protein sequence ID" value="MFC0274663.1"/>
    <property type="molecule type" value="Genomic_DNA"/>
</dbReference>